<dbReference type="PANTHER" id="PTHR11098">
    <property type="entry name" value="NICOTINATE PHOSPHORIBOSYLTRANSFERASE"/>
    <property type="match status" value="1"/>
</dbReference>
<dbReference type="InterPro" id="IPR007229">
    <property type="entry name" value="Nic_PRibTrfase-Fam"/>
</dbReference>
<comment type="catalytic activity">
    <reaction evidence="8 9">
        <text>5-phospho-alpha-D-ribose 1-diphosphate + nicotinate + ATP + H2O = nicotinate beta-D-ribonucleotide + ADP + phosphate + diphosphate</text>
        <dbReference type="Rhea" id="RHEA:36163"/>
        <dbReference type="ChEBI" id="CHEBI:15377"/>
        <dbReference type="ChEBI" id="CHEBI:30616"/>
        <dbReference type="ChEBI" id="CHEBI:32544"/>
        <dbReference type="ChEBI" id="CHEBI:33019"/>
        <dbReference type="ChEBI" id="CHEBI:43474"/>
        <dbReference type="ChEBI" id="CHEBI:57502"/>
        <dbReference type="ChEBI" id="CHEBI:58017"/>
        <dbReference type="ChEBI" id="CHEBI:456216"/>
        <dbReference type="EC" id="6.3.4.21"/>
    </reaction>
</comment>
<proteinExistence type="inferred from homology"/>
<dbReference type="InterPro" id="IPR006405">
    <property type="entry name" value="Nic_PRibTrfase_pncB"/>
</dbReference>
<dbReference type="NCBIfam" id="TIGR01513">
    <property type="entry name" value="NAPRTase_put"/>
    <property type="match status" value="1"/>
</dbReference>
<feature type="domain" description="Nicotinate phosphoribosyltransferase N-terminal" evidence="12">
    <location>
        <begin position="3"/>
        <end position="126"/>
    </location>
</feature>
<reference evidence="13 14" key="1">
    <citation type="journal article" date="2019" name="Nat. Microbiol.">
        <title>Mediterranean grassland soil C-N compound turnover is dependent on rainfall and depth, and is mediated by genomically divergent microorganisms.</title>
        <authorList>
            <person name="Diamond S."/>
            <person name="Andeer P.F."/>
            <person name="Li Z."/>
            <person name="Crits-Christoph A."/>
            <person name="Burstein D."/>
            <person name="Anantharaman K."/>
            <person name="Lane K.R."/>
            <person name="Thomas B.C."/>
            <person name="Pan C."/>
            <person name="Northen T.R."/>
            <person name="Banfield J.F."/>
        </authorList>
    </citation>
    <scope>NUCLEOTIDE SEQUENCE [LARGE SCALE GENOMIC DNA]</scope>
    <source>
        <strain evidence="13">NP_2</strain>
    </source>
</reference>
<evidence type="ECO:0000256" key="10">
    <source>
        <dbReference type="SAM" id="MobiDB-lite"/>
    </source>
</evidence>
<dbReference type="SUPFAM" id="SSF51690">
    <property type="entry name" value="Nicotinate/Quinolinate PRTase C-terminal domain-like"/>
    <property type="match status" value="1"/>
</dbReference>
<dbReference type="Pfam" id="PF17767">
    <property type="entry name" value="NAPRTase_N"/>
    <property type="match status" value="1"/>
</dbReference>
<comment type="function">
    <text evidence="9">Catalyzes the first step in the biosynthesis of NAD from nicotinic acid, the ATP-dependent synthesis of beta-nicotinate D-ribonucleotide from nicotinate and 5-phospho-D-ribose 1-phosphate.</text>
</comment>
<comment type="pathway">
    <text evidence="1 9">Cofactor biosynthesis; NAD(+) biosynthesis; nicotinate D-ribonucleotide from nicotinate: step 1/1.</text>
</comment>
<evidence type="ECO:0000256" key="6">
    <source>
        <dbReference type="ARBA" id="ARBA00022642"/>
    </source>
</evidence>
<dbReference type="NCBIfam" id="NF006696">
    <property type="entry name" value="PRK09243.1-3"/>
    <property type="match status" value="1"/>
</dbReference>
<evidence type="ECO:0000313" key="14">
    <source>
        <dbReference type="Proteomes" id="UP000318661"/>
    </source>
</evidence>
<dbReference type="GO" id="GO:0016757">
    <property type="term" value="F:glycosyltransferase activity"/>
    <property type="evidence" value="ECO:0007669"/>
    <property type="project" value="UniProtKB-KW"/>
</dbReference>
<feature type="domain" description="Nicotinate/nicotinamide phosphoribosyltransferase" evidence="11">
    <location>
        <begin position="148"/>
        <end position="314"/>
    </location>
</feature>
<dbReference type="GO" id="GO:0004516">
    <property type="term" value="F:nicotinate phosphoribosyltransferase activity"/>
    <property type="evidence" value="ECO:0007669"/>
    <property type="project" value="UniProtKB-UniRule"/>
</dbReference>
<keyword evidence="5 9" id="KW-0436">Ligase</keyword>
<accession>A0A537LBB0</accession>
<dbReference type="Pfam" id="PF04095">
    <property type="entry name" value="NAPRTase"/>
    <property type="match status" value="1"/>
</dbReference>
<dbReference type="InterPro" id="IPR013785">
    <property type="entry name" value="Aldolase_TIM"/>
</dbReference>
<dbReference type="Gene3D" id="3.20.140.10">
    <property type="entry name" value="nicotinate phosphoribosyltransferase"/>
    <property type="match status" value="1"/>
</dbReference>
<dbReference type="InterPro" id="IPR036068">
    <property type="entry name" value="Nicotinate_pribotase-like_C"/>
</dbReference>
<evidence type="ECO:0000256" key="3">
    <source>
        <dbReference type="ARBA" id="ARBA00013236"/>
    </source>
</evidence>
<sequence>MGLLTDLYELVMADSYLRHGMNEPATFDLFIRGLPPNRAFLVSAGLEQVLYYLEHLAFDDAQIDYLDGLRLFSGEFLTYLRGFHFTGDVWAIPEGELFFPPEPLVEITAPRIEAQLVETFLLNTLNFQVMIASKAARVVLAATGRGVVDFSPRRDHAADAAMKAARASYLAGCTGTSNVLGGMHYGIPVYGTMAHSYVMSFTDELSAFRAFARDFPDNAVLLIDTYDTLQGARHAMTVAQEMAGHGHQLRGVRIDSYETIDELAALSRRVRAICDDAGHPEVQVFLSGDLDEYRIEDLLARRAAAGAFGVGTRMGTSEDAPNLGGVYKLVEDRSGPRIKLSTGKATLPGRKQVWRVRGSGAAVRDTIALREELPPPDGVPLLVQAMAGGRTIHQDSLPAMRTRCLERLAGLPQALRNLHTTLQAPVGLSDRLRDLRDQMYRASATDVVAEARGRVDTPTMARRGRAKKKTRRQSS</sequence>
<evidence type="ECO:0000313" key="13">
    <source>
        <dbReference type="EMBL" id="TMJ05301.1"/>
    </source>
</evidence>
<gene>
    <name evidence="13" type="ORF">E6G99_09835</name>
</gene>
<keyword evidence="6 9" id="KW-0662">Pyridine nucleotide biosynthesis</keyword>
<dbReference type="EMBL" id="VBAJ01000249">
    <property type="protein sequence ID" value="TMJ05301.1"/>
    <property type="molecule type" value="Genomic_DNA"/>
</dbReference>
<dbReference type="Gene3D" id="3.20.20.70">
    <property type="entry name" value="Aldolase class I"/>
    <property type="match status" value="1"/>
</dbReference>
<feature type="compositionally biased region" description="Basic residues" evidence="10">
    <location>
        <begin position="462"/>
        <end position="475"/>
    </location>
</feature>
<evidence type="ECO:0000256" key="1">
    <source>
        <dbReference type="ARBA" id="ARBA00004952"/>
    </source>
</evidence>
<dbReference type="InterPro" id="IPR040727">
    <property type="entry name" value="NAPRTase_N"/>
</dbReference>
<dbReference type="SUPFAM" id="SSF54675">
    <property type="entry name" value="Nicotinate/Quinolinate PRTase N-terminal domain-like"/>
    <property type="match status" value="1"/>
</dbReference>
<dbReference type="Proteomes" id="UP000318661">
    <property type="component" value="Unassembled WGS sequence"/>
</dbReference>
<dbReference type="EC" id="6.3.4.21" evidence="3 9"/>
<evidence type="ECO:0000256" key="7">
    <source>
        <dbReference type="ARBA" id="ARBA00022679"/>
    </source>
</evidence>
<evidence type="ECO:0000259" key="12">
    <source>
        <dbReference type="Pfam" id="PF17767"/>
    </source>
</evidence>
<feature type="region of interest" description="Disordered" evidence="10">
    <location>
        <begin position="456"/>
        <end position="475"/>
    </location>
</feature>
<keyword evidence="4" id="KW-0597">Phosphoprotein</keyword>
<evidence type="ECO:0000256" key="9">
    <source>
        <dbReference type="RuleBase" id="RU365100"/>
    </source>
</evidence>
<dbReference type="AlphaFoldDB" id="A0A537LBB0"/>
<dbReference type="PIRSF" id="PIRSF000484">
    <property type="entry name" value="NAPRT"/>
    <property type="match status" value="1"/>
</dbReference>
<dbReference type="InterPro" id="IPR041525">
    <property type="entry name" value="N/Namide_PRibTrfase"/>
</dbReference>
<keyword evidence="7 9" id="KW-0808">Transferase</keyword>
<dbReference type="CDD" id="cd01570">
    <property type="entry name" value="NAPRTase_A"/>
    <property type="match status" value="1"/>
</dbReference>
<evidence type="ECO:0000256" key="8">
    <source>
        <dbReference type="ARBA" id="ARBA00048668"/>
    </source>
</evidence>
<evidence type="ECO:0000259" key="11">
    <source>
        <dbReference type="Pfam" id="PF04095"/>
    </source>
</evidence>
<protein>
    <recommendedName>
        <fullName evidence="3 9">Nicotinate phosphoribosyltransferase</fullName>
        <ecNumber evidence="3 9">6.3.4.21</ecNumber>
    </recommendedName>
</protein>
<dbReference type="UniPathway" id="UPA00253">
    <property type="reaction ID" value="UER00457"/>
</dbReference>
<evidence type="ECO:0000256" key="4">
    <source>
        <dbReference type="ARBA" id="ARBA00022553"/>
    </source>
</evidence>
<comment type="caution">
    <text evidence="13">The sequence shown here is derived from an EMBL/GenBank/DDBJ whole genome shotgun (WGS) entry which is preliminary data.</text>
</comment>
<comment type="similarity">
    <text evidence="2 9">Belongs to the NAPRTase family.</text>
</comment>
<name>A0A537LBB0_9BACT</name>
<dbReference type="NCBIfam" id="NF009131">
    <property type="entry name" value="PRK12484.1"/>
    <property type="match status" value="1"/>
</dbReference>
<dbReference type="GO" id="GO:0005829">
    <property type="term" value="C:cytosol"/>
    <property type="evidence" value="ECO:0007669"/>
    <property type="project" value="TreeGrafter"/>
</dbReference>
<evidence type="ECO:0000256" key="2">
    <source>
        <dbReference type="ARBA" id="ARBA00010897"/>
    </source>
</evidence>
<dbReference type="GO" id="GO:0034355">
    <property type="term" value="P:NAD+ biosynthetic process via the salvage pathway"/>
    <property type="evidence" value="ECO:0007669"/>
    <property type="project" value="TreeGrafter"/>
</dbReference>
<dbReference type="PANTHER" id="PTHR11098:SF1">
    <property type="entry name" value="NICOTINATE PHOSPHORIBOSYLTRANSFERASE"/>
    <property type="match status" value="1"/>
</dbReference>
<organism evidence="13 14">
    <name type="scientific">Candidatus Segetimicrobium genomatis</name>
    <dbReference type="NCBI Taxonomy" id="2569760"/>
    <lineage>
        <taxon>Bacteria</taxon>
        <taxon>Bacillati</taxon>
        <taxon>Candidatus Sysuimicrobiota</taxon>
        <taxon>Candidatus Sysuimicrobiia</taxon>
        <taxon>Candidatus Sysuimicrobiales</taxon>
        <taxon>Candidatus Segetimicrobiaceae</taxon>
        <taxon>Candidatus Segetimicrobium</taxon>
    </lineage>
</organism>
<keyword evidence="13" id="KW-0328">Glycosyltransferase</keyword>
<comment type="PTM">
    <text evidence="9">Transiently phosphorylated on a His residue during the reaction cycle. Phosphorylation strongly increases the affinity for substrates and increases the rate of nicotinate D-ribonucleotide production. Dephosphorylation regenerates the low-affinity form of the enzyme, leading to product release.</text>
</comment>
<evidence type="ECO:0000256" key="5">
    <source>
        <dbReference type="ARBA" id="ARBA00022598"/>
    </source>
</evidence>